<feature type="region of interest" description="Disordered" evidence="1">
    <location>
        <begin position="24"/>
        <end position="46"/>
    </location>
</feature>
<sequence>MGCDAAGRQGIYGVQISPVLRGLCPSNRNQSYPERRRSPAGVHNVS</sequence>
<name>A0AA87IFX2_BIFLL</name>
<gene>
    <name evidence="2" type="ORF">HMPREF1313_0768</name>
</gene>
<evidence type="ECO:0000313" key="3">
    <source>
        <dbReference type="Proteomes" id="UP000006410"/>
    </source>
</evidence>
<comment type="caution">
    <text evidence="2">The sequence shown here is derived from an EMBL/GenBank/DDBJ whole genome shotgun (WGS) entry which is preliminary data.</text>
</comment>
<dbReference type="Proteomes" id="UP000006410">
    <property type="component" value="Unassembled WGS sequence"/>
</dbReference>
<protein>
    <submittedName>
        <fullName evidence="2">Uncharacterized protein</fullName>
    </submittedName>
</protein>
<dbReference type="AlphaFoldDB" id="A0AA87IFX2"/>
<organism evidence="2 3">
    <name type="scientific">Bifidobacterium longum subsp. longum 1-6B</name>
    <dbReference type="NCBI Taxonomy" id="1161744"/>
    <lineage>
        <taxon>Bacteria</taxon>
        <taxon>Bacillati</taxon>
        <taxon>Actinomycetota</taxon>
        <taxon>Actinomycetes</taxon>
        <taxon>Bifidobacteriales</taxon>
        <taxon>Bifidobacteriaceae</taxon>
        <taxon>Bifidobacterium</taxon>
    </lineage>
</organism>
<accession>A0AA87IFX2</accession>
<reference evidence="2 3" key="1">
    <citation type="journal article" date="2013" name="Genome Announc.">
        <title>Draft Genome Sequences of Two Pairs of Human Intestinal Bifidobacterium longum subsp. longum Strains, 44B and 1-6B and 35B and 2-2B, Consecutively Isolated from Two Children after a 5-Year Time Period.</title>
        <authorList>
            <person name="Shkoporov A.N."/>
            <person name="Efimov B.A."/>
            <person name="Khokhlova E.V."/>
            <person name="Chaplin A.V."/>
            <person name="Kafarskaya L.I."/>
            <person name="Durkin A.S."/>
            <person name="McCorrison J."/>
            <person name="Torralba M."/>
            <person name="Gillis M."/>
            <person name="Sutton G."/>
            <person name="Weibel D.B."/>
            <person name="Nelson K.E."/>
            <person name="Smeianov V.V."/>
        </authorList>
    </citation>
    <scope>NUCLEOTIDE SEQUENCE [LARGE SCALE GENOMIC DNA]</scope>
    <source>
        <strain evidence="2 3">1-6B</strain>
    </source>
</reference>
<dbReference type="EMBL" id="AJTF01000075">
    <property type="protein sequence ID" value="EIJ25982.1"/>
    <property type="molecule type" value="Genomic_DNA"/>
</dbReference>
<evidence type="ECO:0000256" key="1">
    <source>
        <dbReference type="SAM" id="MobiDB-lite"/>
    </source>
</evidence>
<proteinExistence type="predicted"/>
<evidence type="ECO:0000313" key="2">
    <source>
        <dbReference type="EMBL" id="EIJ25982.1"/>
    </source>
</evidence>